<dbReference type="GO" id="GO:0007165">
    <property type="term" value="P:signal transduction"/>
    <property type="evidence" value="ECO:0007669"/>
    <property type="project" value="TreeGrafter"/>
</dbReference>
<keyword evidence="1" id="KW-0472">Membrane</keyword>
<reference evidence="4" key="1">
    <citation type="submission" date="2016-06" db="UniProtKB">
        <authorList>
            <consortium name="WormBaseParasite"/>
        </authorList>
    </citation>
    <scope>IDENTIFICATION</scope>
</reference>
<feature type="transmembrane region" description="Helical" evidence="1">
    <location>
        <begin position="58"/>
        <end position="82"/>
    </location>
</feature>
<accession>A0A183DYZ2</accession>
<evidence type="ECO:0000256" key="1">
    <source>
        <dbReference type="SAM" id="Phobius"/>
    </source>
</evidence>
<dbReference type="PANTHER" id="PTHR10165">
    <property type="entry name" value="LIPID PHOSPHATE PHOSPHATASE"/>
    <property type="match status" value="1"/>
</dbReference>
<dbReference type="EMBL" id="UYRT01080718">
    <property type="protein sequence ID" value="VDN23266.1"/>
    <property type="molecule type" value="Genomic_DNA"/>
</dbReference>
<feature type="transmembrane region" description="Helical" evidence="1">
    <location>
        <begin position="7"/>
        <end position="27"/>
    </location>
</feature>
<dbReference type="OrthoDB" id="8907274at2759"/>
<dbReference type="PANTHER" id="PTHR10165:SF201">
    <property type="entry name" value="PHOSPHATIDIC ACID PHOSPHATASE TYPE 2_HALOPEROXIDASE DOMAIN-CONTAINING PROTEIN"/>
    <property type="match status" value="1"/>
</dbReference>
<gene>
    <name evidence="2" type="ORF">GPUH_LOCUS13934</name>
</gene>
<dbReference type="Proteomes" id="UP000271098">
    <property type="component" value="Unassembled WGS sequence"/>
</dbReference>
<proteinExistence type="predicted"/>
<keyword evidence="3" id="KW-1185">Reference proteome</keyword>
<evidence type="ECO:0000313" key="3">
    <source>
        <dbReference type="Proteomes" id="UP000271098"/>
    </source>
</evidence>
<name>A0A183DYZ2_9BILA</name>
<protein>
    <submittedName>
        <fullName evidence="4">AcidPPc domain-containing protein</fullName>
    </submittedName>
</protein>
<dbReference type="GO" id="GO:0005886">
    <property type="term" value="C:plasma membrane"/>
    <property type="evidence" value="ECO:0007669"/>
    <property type="project" value="TreeGrafter"/>
</dbReference>
<evidence type="ECO:0000313" key="4">
    <source>
        <dbReference type="WBParaSite" id="GPUH_0001394801-mRNA-1"/>
    </source>
</evidence>
<dbReference type="GO" id="GO:0008195">
    <property type="term" value="F:phosphatidate phosphatase activity"/>
    <property type="evidence" value="ECO:0007669"/>
    <property type="project" value="TreeGrafter"/>
</dbReference>
<keyword evidence="1" id="KW-1133">Transmembrane helix</keyword>
<evidence type="ECO:0000313" key="2">
    <source>
        <dbReference type="EMBL" id="VDN23266.1"/>
    </source>
</evidence>
<dbReference type="InterPro" id="IPR043216">
    <property type="entry name" value="PAP-like"/>
</dbReference>
<feature type="transmembrane region" description="Helical" evidence="1">
    <location>
        <begin position="103"/>
        <end position="124"/>
    </location>
</feature>
<dbReference type="AlphaFoldDB" id="A0A183DYZ2"/>
<keyword evidence="1" id="KW-0812">Transmembrane</keyword>
<dbReference type="WBParaSite" id="GPUH_0001394801-mRNA-1">
    <property type="protein sequence ID" value="GPUH_0001394801-mRNA-1"/>
    <property type="gene ID" value="GPUH_0001394801"/>
</dbReference>
<dbReference type="GO" id="GO:0046839">
    <property type="term" value="P:phospholipid dephosphorylation"/>
    <property type="evidence" value="ECO:0007669"/>
    <property type="project" value="TreeGrafter"/>
</dbReference>
<dbReference type="InterPro" id="IPR036938">
    <property type="entry name" value="PAP2/HPO_sf"/>
</dbReference>
<reference evidence="2 3" key="2">
    <citation type="submission" date="2018-11" db="EMBL/GenBank/DDBJ databases">
        <authorList>
            <consortium name="Pathogen Informatics"/>
        </authorList>
    </citation>
    <scope>NUCLEOTIDE SEQUENCE [LARGE SCALE GENOMIC DNA]</scope>
</reference>
<dbReference type="GO" id="GO:0006644">
    <property type="term" value="P:phospholipid metabolic process"/>
    <property type="evidence" value="ECO:0007669"/>
    <property type="project" value="InterPro"/>
</dbReference>
<organism evidence="4">
    <name type="scientific">Gongylonema pulchrum</name>
    <dbReference type="NCBI Taxonomy" id="637853"/>
    <lineage>
        <taxon>Eukaryota</taxon>
        <taxon>Metazoa</taxon>
        <taxon>Ecdysozoa</taxon>
        <taxon>Nematoda</taxon>
        <taxon>Chromadorea</taxon>
        <taxon>Rhabditida</taxon>
        <taxon>Spirurina</taxon>
        <taxon>Spiruromorpha</taxon>
        <taxon>Spiruroidea</taxon>
        <taxon>Gongylonematidae</taxon>
        <taxon>Gongylonema</taxon>
    </lineage>
</organism>
<dbReference type="SUPFAM" id="SSF48317">
    <property type="entry name" value="Acid phosphatase/Vanadium-dependent haloperoxidase"/>
    <property type="match status" value="1"/>
</dbReference>
<sequence>MAFELSVSRIVADFVILALCAIPLLIFHEWVQPYKRGFYCDDESIRYPYRDSTVSRKMLIVIGLIIPSLLIVATESFRATVWERKCKHEFKDYRCRRYSIPRLIVRLYVFLGYFLVGVVFNQLMVDIAKYTIGRQRPHFMDICKPKVHT</sequence>